<dbReference type="Proteomes" id="UP000501387">
    <property type="component" value="Chromosome"/>
</dbReference>
<keyword evidence="3" id="KW-1185">Reference proteome</keyword>
<evidence type="ECO:0000313" key="3">
    <source>
        <dbReference type="Proteomes" id="UP000501387"/>
    </source>
</evidence>
<dbReference type="Pfam" id="PF04371">
    <property type="entry name" value="PAD_porph"/>
    <property type="match status" value="1"/>
</dbReference>
<evidence type="ECO:0000313" key="2">
    <source>
        <dbReference type="EMBL" id="QIM16144.1"/>
    </source>
</evidence>
<protein>
    <submittedName>
        <fullName evidence="2">Agmatine deiminase family protein</fullName>
    </submittedName>
</protein>
<dbReference type="PANTHER" id="PTHR31377">
    <property type="entry name" value="AGMATINE DEIMINASE-RELATED"/>
    <property type="match status" value="1"/>
</dbReference>
<dbReference type="GO" id="GO:0009446">
    <property type="term" value="P:putrescine biosynthetic process"/>
    <property type="evidence" value="ECO:0007669"/>
    <property type="project" value="InterPro"/>
</dbReference>
<keyword evidence="1" id="KW-0378">Hydrolase</keyword>
<organism evidence="2 3">
    <name type="scientific">Leucobacter insecticola</name>
    <dbReference type="NCBI Taxonomy" id="2714934"/>
    <lineage>
        <taxon>Bacteria</taxon>
        <taxon>Bacillati</taxon>
        <taxon>Actinomycetota</taxon>
        <taxon>Actinomycetes</taxon>
        <taxon>Micrococcales</taxon>
        <taxon>Microbacteriaceae</taxon>
        <taxon>Leucobacter</taxon>
    </lineage>
</organism>
<proteinExistence type="predicted"/>
<sequence length="344" mass="37904">MTTWRMPIEGHEQERLWLAWPTTGYTLGDTEAEAEEARRTWAAVANAASDFQPVTVVLNPGDEEIATKYLSGQIDRLVAPLNDAWMRDIGPSFVLGENGELGAVNFVFNGWGSQDWAEWDKDQHIGRIVAEAAGATLIDSEMTNEGGGIQVDGTGRVILTETVQLDPGRNPGWSKEQVEAELARTIGTTSAMWLPRGLTRDHDTFGTRGHSDILAAFASPDILLMHRQDSDAHPDQQIARANREVAERYRDDTSADFEIIDLPAPTTLRDDEGFVDYSYINHLVINGAVLACAFEDRADEQAIQTLREVYPGREVIGIDARPLFARGGGIHCITQQQPKAHAKA</sequence>
<dbReference type="AlphaFoldDB" id="A0A6G8FIF3"/>
<name>A0A6G8FIF3_9MICO</name>
<evidence type="ECO:0000256" key="1">
    <source>
        <dbReference type="ARBA" id="ARBA00022801"/>
    </source>
</evidence>
<accession>A0A6G8FIF3</accession>
<gene>
    <name evidence="2" type="ORF">G7067_06470</name>
</gene>
<dbReference type="GO" id="GO:0047632">
    <property type="term" value="F:agmatine deiminase activity"/>
    <property type="evidence" value="ECO:0007669"/>
    <property type="project" value="TreeGrafter"/>
</dbReference>
<dbReference type="EMBL" id="CP049934">
    <property type="protein sequence ID" value="QIM16144.1"/>
    <property type="molecule type" value="Genomic_DNA"/>
</dbReference>
<dbReference type="SUPFAM" id="SSF55909">
    <property type="entry name" value="Pentein"/>
    <property type="match status" value="1"/>
</dbReference>
<dbReference type="InterPro" id="IPR007466">
    <property type="entry name" value="Peptidyl-Arg-deiminase_porph"/>
</dbReference>
<dbReference type="GO" id="GO:0004668">
    <property type="term" value="F:protein-arginine deiminase activity"/>
    <property type="evidence" value="ECO:0007669"/>
    <property type="project" value="InterPro"/>
</dbReference>
<reference evidence="2 3" key="1">
    <citation type="submission" date="2020-03" db="EMBL/GenBank/DDBJ databases">
        <title>Leucobacter sp. nov., isolated from beetles.</title>
        <authorList>
            <person name="Hyun D.-W."/>
            <person name="Bae J.-W."/>
        </authorList>
    </citation>
    <scope>NUCLEOTIDE SEQUENCE [LARGE SCALE GENOMIC DNA]</scope>
    <source>
        <strain evidence="2 3">HDW9B</strain>
    </source>
</reference>
<dbReference type="PANTHER" id="PTHR31377:SF0">
    <property type="entry name" value="AGMATINE DEIMINASE-RELATED"/>
    <property type="match status" value="1"/>
</dbReference>
<dbReference type="RefSeq" id="WP_166322876.1">
    <property type="nucleotide sequence ID" value="NZ_CP049934.1"/>
</dbReference>
<dbReference type="Gene3D" id="3.75.10.10">
    <property type="entry name" value="L-arginine/glycine Amidinotransferase, Chain A"/>
    <property type="match status" value="1"/>
</dbReference>
<dbReference type="KEGG" id="lins:G7067_06470"/>